<dbReference type="PANTHER" id="PTHR14463">
    <property type="entry name" value="LIPASE MATURATION FACTOR"/>
    <property type="match status" value="1"/>
</dbReference>
<gene>
    <name evidence="13" type="ORF">Cvel_20777</name>
</gene>
<reference evidence="13" key="1">
    <citation type="submission" date="2014-11" db="EMBL/GenBank/DDBJ databases">
        <authorList>
            <person name="Otto D Thomas"/>
            <person name="Naeem Raeece"/>
        </authorList>
    </citation>
    <scope>NUCLEOTIDE SEQUENCE</scope>
</reference>
<feature type="transmembrane region" description="Helical" evidence="10">
    <location>
        <begin position="170"/>
        <end position="189"/>
    </location>
</feature>
<dbReference type="PANTHER" id="PTHR14463:SF5">
    <property type="entry name" value="LIPASE MATURATION FACTOR 2"/>
    <property type="match status" value="1"/>
</dbReference>
<protein>
    <recommendedName>
        <fullName evidence="8">Lipase maturation factor 2</fullName>
    </recommendedName>
</protein>
<feature type="region of interest" description="Disordered" evidence="9">
    <location>
        <begin position="368"/>
        <end position="419"/>
    </location>
</feature>
<dbReference type="InterPro" id="IPR009613">
    <property type="entry name" value="LMF"/>
</dbReference>
<dbReference type="AlphaFoldDB" id="A0A0G4G8J1"/>
<feature type="compositionally biased region" description="Low complexity" evidence="9">
    <location>
        <begin position="387"/>
        <end position="396"/>
    </location>
</feature>
<dbReference type="EMBL" id="CDMZ01000988">
    <property type="protein sequence ID" value="CEM25198.1"/>
    <property type="molecule type" value="Genomic_DNA"/>
</dbReference>
<sequence length="745" mass="83306">MRWVSPWSAWVLSVRLLALCHLAFFASFLIDGQHLSLLGSSGIVPLCDTLDTVRSSALYDGERARTMGTDTMFENHVTDTAWWVRATTLPPPLAAFHRFPTLFWLSCDDRVIHTVTWVGVLVSFSLVLFARDGATLSPPLLGSSLGFLAGLVLSFVSVGDPFVDYPWDHLLIEFSVLMALSAPIVLQSVSKNEKGMSRGRGKSWLLTVFLARLSVTLFNFRLMFGMGLQKFLDMREGSEWRKGTYIHKYLPFQPMPTPAAWYLYNADVGTEHKPVSQLLVGMTFVTEIVAPLFVFFNAALRSVAVFFFVALMLGISLTGNFGVFQLLTIAACIPLLDGPLFGFSPVFPSVSKPTDNVLSKAFLQIHWRPATPPSRPTQTQTVRESPIDSPSPSKKSPGSDRIDNTKDETVCEGSKKKNSTCQGSVQKLCVVLTAVSLLVLGAMGLAHFSHFFIGPRGPGNRFTPISTNMYLFRGVEGEDEFLGEGMMSSNPFYGPVLSALRFAAPLHLSHKVGIFRDMPPTRYVTVVEGSQSLDGPWKRYLWKHQMNILQRPDGQGAPSFLAPYLPRFDFQIFCEGGTRSLDQYACLQMRNWKNPTRPYIVRWLMDNPPEVTSLVAVNPFHGQGRVEFVRWGYVSARFSTREELQSRKDQEEGKKTENGGEEEQSAAFLSPWWTPELLPHAAVMTQAGPSAVALTRPDHYQKDEQVDMIRWTVYSREKIEDMIRQGTEAFKGDTASKRFPCMAVN</sequence>
<feature type="transmembrane region" description="Helical" evidence="10">
    <location>
        <begin position="278"/>
        <end position="296"/>
    </location>
</feature>
<feature type="compositionally biased region" description="Basic and acidic residues" evidence="9">
    <location>
        <begin position="642"/>
        <end position="658"/>
    </location>
</feature>
<keyword evidence="5 10" id="KW-1133">Transmembrane helix</keyword>
<feature type="transmembrane region" description="Helical" evidence="10">
    <location>
        <begin position="303"/>
        <end position="336"/>
    </location>
</feature>
<name>A0A0G4G8J1_9ALVE</name>
<keyword evidence="4" id="KW-0256">Endoplasmic reticulum</keyword>
<feature type="compositionally biased region" description="Basic and acidic residues" evidence="9">
    <location>
        <begin position="397"/>
        <end position="415"/>
    </location>
</feature>
<evidence type="ECO:0000259" key="12">
    <source>
        <dbReference type="Pfam" id="PF25179"/>
    </source>
</evidence>
<keyword evidence="7" id="KW-0325">Glycoprotein</keyword>
<evidence type="ECO:0000256" key="4">
    <source>
        <dbReference type="ARBA" id="ARBA00022824"/>
    </source>
</evidence>
<organism evidence="13">
    <name type="scientific">Chromera velia CCMP2878</name>
    <dbReference type="NCBI Taxonomy" id="1169474"/>
    <lineage>
        <taxon>Eukaryota</taxon>
        <taxon>Sar</taxon>
        <taxon>Alveolata</taxon>
        <taxon>Colpodellida</taxon>
        <taxon>Chromeraceae</taxon>
        <taxon>Chromera</taxon>
    </lineage>
</organism>
<feature type="domain" description="Lipase maturation factor 1/2 N-terminal" evidence="11">
    <location>
        <begin position="165"/>
        <end position="338"/>
    </location>
</feature>
<dbReference type="VEuPathDB" id="CryptoDB:Cvel_20777"/>
<evidence type="ECO:0000256" key="10">
    <source>
        <dbReference type="SAM" id="Phobius"/>
    </source>
</evidence>
<evidence type="ECO:0000256" key="6">
    <source>
        <dbReference type="ARBA" id="ARBA00023136"/>
    </source>
</evidence>
<feature type="transmembrane region" description="Helical" evidence="10">
    <location>
        <begin position="7"/>
        <end position="30"/>
    </location>
</feature>
<feature type="transmembrane region" description="Helical" evidence="10">
    <location>
        <begin position="141"/>
        <end position="158"/>
    </location>
</feature>
<evidence type="ECO:0000256" key="1">
    <source>
        <dbReference type="ARBA" id="ARBA00004477"/>
    </source>
</evidence>
<feature type="transmembrane region" description="Helical" evidence="10">
    <location>
        <begin position="111"/>
        <end position="129"/>
    </location>
</feature>
<evidence type="ECO:0000256" key="9">
    <source>
        <dbReference type="SAM" id="MobiDB-lite"/>
    </source>
</evidence>
<evidence type="ECO:0000256" key="2">
    <source>
        <dbReference type="ARBA" id="ARBA00005512"/>
    </source>
</evidence>
<feature type="region of interest" description="Disordered" evidence="9">
    <location>
        <begin position="642"/>
        <end position="665"/>
    </location>
</feature>
<keyword evidence="6 10" id="KW-0472">Membrane</keyword>
<evidence type="ECO:0000256" key="8">
    <source>
        <dbReference type="ARBA" id="ARBA00040643"/>
    </source>
</evidence>
<comment type="subcellular location">
    <subcellularLocation>
        <location evidence="1">Endoplasmic reticulum membrane</location>
        <topology evidence="1">Multi-pass membrane protein</topology>
    </subcellularLocation>
</comment>
<keyword evidence="3 10" id="KW-0812">Transmembrane</keyword>
<dbReference type="InterPro" id="IPR057433">
    <property type="entry name" value="LMF1/2_C"/>
</dbReference>
<evidence type="ECO:0000256" key="7">
    <source>
        <dbReference type="ARBA" id="ARBA00023180"/>
    </source>
</evidence>
<accession>A0A0G4G8J1</accession>
<feature type="transmembrane region" description="Helical" evidence="10">
    <location>
        <begin position="201"/>
        <end position="224"/>
    </location>
</feature>
<evidence type="ECO:0000313" key="13">
    <source>
        <dbReference type="EMBL" id="CEM25198.1"/>
    </source>
</evidence>
<dbReference type="Pfam" id="PF25179">
    <property type="entry name" value="LMF1_C"/>
    <property type="match status" value="1"/>
</dbReference>
<dbReference type="InterPro" id="IPR057434">
    <property type="entry name" value="LMF1/2_N"/>
</dbReference>
<comment type="similarity">
    <text evidence="2">Belongs to the lipase maturation factor family.</text>
</comment>
<feature type="domain" description="Lipase maturation factor 1/2 C-terminal" evidence="12">
    <location>
        <begin position="512"/>
        <end position="647"/>
    </location>
</feature>
<evidence type="ECO:0000256" key="5">
    <source>
        <dbReference type="ARBA" id="ARBA00022989"/>
    </source>
</evidence>
<proteinExistence type="inferred from homology"/>
<dbReference type="GO" id="GO:0051604">
    <property type="term" value="P:protein maturation"/>
    <property type="evidence" value="ECO:0007669"/>
    <property type="project" value="InterPro"/>
</dbReference>
<evidence type="ECO:0000256" key="3">
    <source>
        <dbReference type="ARBA" id="ARBA00022692"/>
    </source>
</evidence>
<evidence type="ECO:0000259" key="11">
    <source>
        <dbReference type="Pfam" id="PF06762"/>
    </source>
</evidence>
<dbReference type="GO" id="GO:0005789">
    <property type="term" value="C:endoplasmic reticulum membrane"/>
    <property type="evidence" value="ECO:0007669"/>
    <property type="project" value="UniProtKB-SubCell"/>
</dbReference>
<dbReference type="Pfam" id="PF06762">
    <property type="entry name" value="LMF1"/>
    <property type="match status" value="1"/>
</dbReference>